<evidence type="ECO:0000313" key="3">
    <source>
        <dbReference type="EMBL" id="ADU96776.1"/>
    </source>
</evidence>
<feature type="signal peptide" evidence="1">
    <location>
        <begin position="1"/>
        <end position="20"/>
    </location>
</feature>
<proteinExistence type="predicted"/>
<dbReference type="InterPro" id="IPR013785">
    <property type="entry name" value="Aldolase_TIM"/>
</dbReference>
<dbReference type="Pfam" id="PF03537">
    <property type="entry name" value="Glyco_hydro_114"/>
    <property type="match status" value="1"/>
</dbReference>
<dbReference type="AlphaFoldDB" id="E8T6J2"/>
<dbReference type="CDD" id="cd10922">
    <property type="entry name" value="CE4_PelA_like_C"/>
    <property type="match status" value="1"/>
</dbReference>
<evidence type="ECO:0000256" key="1">
    <source>
        <dbReference type="SAM" id="SignalP"/>
    </source>
</evidence>
<keyword evidence="4" id="KW-1185">Reference proteome</keyword>
<dbReference type="OrthoDB" id="7292394at2"/>
<accession>E8T6J2</accession>
<dbReference type="PANTHER" id="PTHR35882">
    <property type="entry name" value="PELA"/>
    <property type="match status" value="1"/>
</dbReference>
<feature type="domain" description="Glycoside-hydrolase family GH114 TIM-barrel" evidence="2">
    <location>
        <begin position="65"/>
        <end position="263"/>
    </location>
</feature>
<sequence length="918" mass="103106">MFTIRLLCLLSLFLSLFSGAALGGKPSVAFFYGDVPDELLYAYDWVVVDPSVFTPERVSERFYLKKRAKLVAYFSTGEVLKSRLQSLPAGCVIGENPVWHTAVIDLRKQSCFEYQLQKAESLLSFYDGLFLDTLNSYQLVLPKSEWAGYESAEVRLIKALRARYPKKILLLNGQFRIVGKVKGEVNAFVTESLFSGLGRNLSYVSVPRREQTVRLTLLKRIAGWMPVVVVDYMEKPRSAAARELARRIMGLGFIPWITNKSLTALGEGVYHLFNRKILLLYDPKLSSASNSDVHRIVQTPLEWLGYAPTPVPITSLDDYLKTHYLPKGVVVWNFRPELSEKLTEELLALRSKGVKVFIMDISSFTDSQLKRLGVKSFPNKKPFAPLKLVYHFKGYPFEVKAYPTPTDTFVVPEGNYRALLEFVNPLGQRFVPVAVTDWGGYGYSQYLVKDMFNDVLWVCNPFVLFREVFGSLPLVPDVTTESGSRILTVHLDGDGFADKSAVVPGEYTGEVLRDKIFKVFKVPHTVSVIVGELDPHGLYPDKAERLMAVARSIFALPNVEPASHTYSHPFNWWDIYLMSLGKKLPPPNPKELPYGYHLNIPGYTKVSISKEIDYSVHFIDRYLTPPGKEVKDFLWSGDCDPPAPVVKRVYDLKLYNVNGGDTTISDTFPYLCRVSPMGINKAGYFQVYAPFQNENVYTNEWTVKDGYLRVISGFKLTDSPRRLKPISIYYHFYSGEDPSAFNALKAVYRWALSQEVVPLYLSQYAQRVLEFRGTAVASFNDGRPGLVVCSAGSLKTVRIDSGSAPSVSASRGVVGYRRINGSIYVTLSPEKCRVLRFGGGSPFRLVRSNGVVTSFDRKGDGYFLSLKSETDGLEAVFDVSPACSVKVLSKGAKVRKEGEVLKVESPEKEVRLEVHCKG</sequence>
<organism evidence="3 4">
    <name type="scientific">Thermovibrio ammonificans (strain DSM 15698 / JCM 12110 / HB-1)</name>
    <dbReference type="NCBI Taxonomy" id="648996"/>
    <lineage>
        <taxon>Bacteria</taxon>
        <taxon>Pseudomonadati</taxon>
        <taxon>Aquificota</taxon>
        <taxon>Aquificia</taxon>
        <taxon>Desulfurobacteriales</taxon>
        <taxon>Desulfurobacteriaceae</taxon>
        <taxon>Thermovibrio</taxon>
    </lineage>
</organism>
<gene>
    <name evidence="3" type="ordered locus">Theam_0809</name>
</gene>
<dbReference type="InterPro" id="IPR004352">
    <property type="entry name" value="GH114_TIM-barrel"/>
</dbReference>
<reference evidence="3" key="1">
    <citation type="submission" date="2011-01" db="EMBL/GenBank/DDBJ databases">
        <title>Complete sequence of chromosome of Thermovibrio ammonificans HB-1.</title>
        <authorList>
            <consortium name="US DOE Joint Genome Institute"/>
            <person name="Lucas S."/>
            <person name="Copeland A."/>
            <person name="Lapidus A."/>
            <person name="Cheng J.-F."/>
            <person name="Goodwin L."/>
            <person name="Pitluck S."/>
            <person name="Davenport K."/>
            <person name="Detter J.C."/>
            <person name="Han C."/>
            <person name="Tapia R."/>
            <person name="Land M."/>
            <person name="Hauser L."/>
            <person name="Kyrpides N."/>
            <person name="Ivanova N."/>
            <person name="Ovchinnikova G."/>
            <person name="Vetriani C."/>
            <person name="Woyke T."/>
        </authorList>
    </citation>
    <scope>NUCLEOTIDE SEQUENCE [LARGE SCALE GENOMIC DNA]</scope>
    <source>
        <strain evidence="3">HB-1</strain>
    </source>
</reference>
<dbReference type="HOGENOM" id="CLU_014516_0_0_0"/>
<dbReference type="RefSeq" id="WP_013537562.1">
    <property type="nucleotide sequence ID" value="NC_014926.1"/>
</dbReference>
<dbReference type="KEGG" id="tam:Theam_0809"/>
<dbReference type="STRING" id="648996.Theam_0809"/>
<feature type="chain" id="PRO_5003230598" evidence="1">
    <location>
        <begin position="21"/>
        <end position="918"/>
    </location>
</feature>
<dbReference type="InterPro" id="IPR017853">
    <property type="entry name" value="GH"/>
</dbReference>
<dbReference type="EMBL" id="CP002444">
    <property type="protein sequence ID" value="ADU96776.1"/>
    <property type="molecule type" value="Genomic_DNA"/>
</dbReference>
<keyword evidence="1" id="KW-0732">Signal</keyword>
<name>E8T6J2_THEA1</name>
<dbReference type="SUPFAM" id="SSF51445">
    <property type="entry name" value="(Trans)glycosidases"/>
    <property type="match status" value="1"/>
</dbReference>
<evidence type="ECO:0000259" key="2">
    <source>
        <dbReference type="Pfam" id="PF03537"/>
    </source>
</evidence>
<dbReference type="Gene3D" id="3.20.20.70">
    <property type="entry name" value="Aldolase class I"/>
    <property type="match status" value="1"/>
</dbReference>
<dbReference type="eggNOG" id="COG3868">
    <property type="taxonomic scope" value="Bacteria"/>
</dbReference>
<protein>
    <submittedName>
        <fullName evidence="3">TM1410 hypothetical-related protein</fullName>
    </submittedName>
</protein>
<dbReference type="PANTHER" id="PTHR35882:SF2">
    <property type="entry name" value="PELA"/>
    <property type="match status" value="1"/>
</dbReference>
<evidence type="ECO:0000313" key="4">
    <source>
        <dbReference type="Proteomes" id="UP000006362"/>
    </source>
</evidence>
<dbReference type="Proteomes" id="UP000006362">
    <property type="component" value="Chromosome"/>
</dbReference>